<keyword evidence="4 6" id="KW-0408">Iron</keyword>
<dbReference type="PIRSF" id="PIRSF000139">
    <property type="entry name" value="Glc_ox_4Fe-4S"/>
    <property type="match status" value="1"/>
</dbReference>
<proteinExistence type="predicted"/>
<evidence type="ECO:0000313" key="9">
    <source>
        <dbReference type="Proteomes" id="UP001589836"/>
    </source>
</evidence>
<gene>
    <name evidence="8" type="ORF">ACFFGV_13530</name>
</gene>
<dbReference type="Proteomes" id="UP001589836">
    <property type="component" value="Unassembled WGS sequence"/>
</dbReference>
<dbReference type="InterPro" id="IPR009051">
    <property type="entry name" value="Helical_ferredxn"/>
</dbReference>
<evidence type="ECO:0000313" key="8">
    <source>
        <dbReference type="EMBL" id="MFC0524592.1"/>
    </source>
</evidence>
<dbReference type="PANTHER" id="PTHR32479">
    <property type="entry name" value="GLYCOLATE OXIDASE IRON-SULFUR SUBUNIT"/>
    <property type="match status" value="1"/>
</dbReference>
<dbReference type="InterPro" id="IPR017900">
    <property type="entry name" value="4Fe4S_Fe_S_CS"/>
</dbReference>
<keyword evidence="9" id="KW-1185">Reference proteome</keyword>
<comment type="catalytic activity">
    <reaction evidence="6">
        <text>(R)-lactate + A = pyruvate + AH2</text>
        <dbReference type="Rhea" id="RHEA:15089"/>
        <dbReference type="ChEBI" id="CHEBI:13193"/>
        <dbReference type="ChEBI" id="CHEBI:15361"/>
        <dbReference type="ChEBI" id="CHEBI:16004"/>
        <dbReference type="ChEBI" id="CHEBI:17499"/>
    </reaction>
</comment>
<dbReference type="EC" id="1.1.99.14" evidence="6"/>
<evidence type="ECO:0000259" key="7">
    <source>
        <dbReference type="PROSITE" id="PS51379"/>
    </source>
</evidence>
<dbReference type="Gene3D" id="1.10.1060.10">
    <property type="entry name" value="Alpha-helical ferredoxin"/>
    <property type="match status" value="1"/>
</dbReference>
<dbReference type="InterPro" id="IPR017896">
    <property type="entry name" value="4Fe4S_Fe-S-bd"/>
</dbReference>
<dbReference type="RefSeq" id="WP_377348712.1">
    <property type="nucleotide sequence ID" value="NZ_JBHLTP010000011.1"/>
</dbReference>
<evidence type="ECO:0000256" key="2">
    <source>
        <dbReference type="ARBA" id="ARBA00022723"/>
    </source>
</evidence>
<organism evidence="8 9">
    <name type="scientific">Pontibacillus salicampi</name>
    <dbReference type="NCBI Taxonomy" id="1449801"/>
    <lineage>
        <taxon>Bacteria</taxon>
        <taxon>Bacillati</taxon>
        <taxon>Bacillota</taxon>
        <taxon>Bacilli</taxon>
        <taxon>Bacillales</taxon>
        <taxon>Bacillaceae</taxon>
        <taxon>Pontibacillus</taxon>
    </lineage>
</organism>
<dbReference type="PANTHER" id="PTHR32479:SF17">
    <property type="entry name" value="GLYCOLATE OXIDASE IRON-SULFUR SUBUNIT"/>
    <property type="match status" value="1"/>
</dbReference>
<evidence type="ECO:0000256" key="5">
    <source>
        <dbReference type="ARBA" id="ARBA00023014"/>
    </source>
</evidence>
<keyword evidence="6" id="KW-0249">Electron transport</keyword>
<feature type="domain" description="4Fe-4S ferredoxin-type" evidence="7">
    <location>
        <begin position="59"/>
        <end position="83"/>
    </location>
</feature>
<dbReference type="PROSITE" id="PS00198">
    <property type="entry name" value="4FE4S_FER_1"/>
    <property type="match status" value="1"/>
</dbReference>
<feature type="domain" description="4Fe-4S ferredoxin-type" evidence="7">
    <location>
        <begin position="9"/>
        <end position="40"/>
    </location>
</feature>
<dbReference type="Pfam" id="PF13183">
    <property type="entry name" value="Fer4_8"/>
    <property type="match status" value="1"/>
</dbReference>
<reference evidence="8 9" key="1">
    <citation type="submission" date="2024-09" db="EMBL/GenBank/DDBJ databases">
        <authorList>
            <person name="Sun Q."/>
            <person name="Mori K."/>
        </authorList>
    </citation>
    <scope>NUCLEOTIDE SEQUENCE [LARGE SCALE GENOMIC DNA]</scope>
    <source>
        <strain evidence="8 9">NCAIM B.02529</strain>
    </source>
</reference>
<comment type="catalytic activity">
    <reaction evidence="6">
        <text>glycolate + A = glyoxylate + AH2</text>
        <dbReference type="Rhea" id="RHEA:21264"/>
        <dbReference type="ChEBI" id="CHEBI:13193"/>
        <dbReference type="ChEBI" id="CHEBI:17499"/>
        <dbReference type="ChEBI" id="CHEBI:29805"/>
        <dbReference type="ChEBI" id="CHEBI:36655"/>
        <dbReference type="EC" id="1.1.99.14"/>
    </reaction>
</comment>
<name>A0ABV6LQ94_9BACI</name>
<accession>A0ABV6LQ94</accession>
<dbReference type="PROSITE" id="PS51379">
    <property type="entry name" value="4FE4S_FER_2"/>
    <property type="match status" value="2"/>
</dbReference>
<evidence type="ECO:0000256" key="4">
    <source>
        <dbReference type="ARBA" id="ARBA00023004"/>
    </source>
</evidence>
<keyword evidence="2 6" id="KW-0479">Metal-binding</keyword>
<keyword evidence="6" id="KW-0813">Transport</keyword>
<keyword evidence="5 6" id="KW-0411">Iron-sulfur</keyword>
<keyword evidence="3" id="KW-0677">Repeat</keyword>
<sequence length="434" mass="49120">MNNLKALQEKISYDKTFDCVQCGYCLPACPTYETMERETHSPRGRINLVKMVAEGKAAVEDLQEPIEKCLGCMACTTVCPTDVQYGEILEGAKEVLEDNAQKSTLQKQTEDFLFGSFFPSRRWMNTLGNATWLYQRSGLQRIAHMMKLTKAAPLHLDAFERVLPNLPTPKQRKRRAKRYIRKRPSTAKVAFFTGCVMDSMFFHTNQNTIELLLKSGTEVIVPERQTCCGALHAHSGKIEQSREVAKDNIRAFEEEEVDYIINNAGGCGARLIEYHHLFEEGTTWHERAKRFVSKVKDITEVLAELDQIMYTIPIERTVTYQPSCHMSNVQGVIEPPRQLMNKIPNLTVKEQKRPDFCCGSAGIYNIINYEESMDILDVKMADVCATKAEEVVTTNPGCLLQMKLGIEREHASGEMEAVHLVDLLAQAGPVGKWE</sequence>
<dbReference type="InterPro" id="IPR004017">
    <property type="entry name" value="Cys_rich_dom"/>
</dbReference>
<dbReference type="EMBL" id="JBHLTP010000011">
    <property type="protein sequence ID" value="MFC0524592.1"/>
    <property type="molecule type" value="Genomic_DNA"/>
</dbReference>
<evidence type="ECO:0000256" key="3">
    <source>
        <dbReference type="ARBA" id="ARBA00022737"/>
    </source>
</evidence>
<comment type="cofactor">
    <cofactor evidence="6">
        <name>[4Fe-4S] cluster</name>
        <dbReference type="ChEBI" id="CHEBI:49883"/>
    </cofactor>
    <text evidence="6">Binds 2 [4Fe-4S] clusters.</text>
</comment>
<comment type="function">
    <text evidence="6">Component of a complex that catalyzes the oxidation of glycolate to glyoxylate.</text>
</comment>
<comment type="caution">
    <text evidence="8">The sequence shown here is derived from an EMBL/GenBank/DDBJ whole genome shotgun (WGS) entry which is preliminary data.</text>
</comment>
<evidence type="ECO:0000256" key="6">
    <source>
        <dbReference type="PIRNR" id="PIRNR000139"/>
    </source>
</evidence>
<protein>
    <recommendedName>
        <fullName evidence="6">Glycolate oxidase iron-sulfur subunit</fullName>
        <ecNumber evidence="6">1.1.99.14</ecNumber>
    </recommendedName>
</protein>
<dbReference type="InterPro" id="IPR012257">
    <property type="entry name" value="Glc_ox_4Fe-4S"/>
</dbReference>
<dbReference type="SUPFAM" id="SSF46548">
    <property type="entry name" value="alpha-helical ferredoxin"/>
    <property type="match status" value="1"/>
</dbReference>
<evidence type="ECO:0000256" key="1">
    <source>
        <dbReference type="ARBA" id="ARBA00022485"/>
    </source>
</evidence>
<keyword evidence="1 6" id="KW-0004">4Fe-4S</keyword>
<dbReference type="Pfam" id="PF02754">
    <property type="entry name" value="CCG"/>
    <property type="match status" value="2"/>
</dbReference>